<keyword evidence="4" id="KW-0285">Flavoprotein</keyword>
<comment type="caution">
    <text evidence="12">The sequence shown here is derived from an EMBL/GenBank/DDBJ whole genome shotgun (WGS) entry which is preliminary data.</text>
</comment>
<keyword evidence="7 12" id="KW-0560">Oxidoreductase</keyword>
<dbReference type="PANTHER" id="PTHR42917">
    <property type="entry name" value="2,4-DIENOYL-COA REDUCTASE"/>
    <property type="match status" value="1"/>
</dbReference>
<dbReference type="InterPro" id="IPR051793">
    <property type="entry name" value="NADH:flavin_oxidoreductase"/>
</dbReference>
<dbReference type="RefSeq" id="WP_225406712.1">
    <property type="nucleotide sequence ID" value="NZ_JAYJJR010000004.1"/>
</dbReference>
<dbReference type="CDD" id="cd02930">
    <property type="entry name" value="DCR_FMN"/>
    <property type="match status" value="1"/>
</dbReference>
<dbReference type="Gene3D" id="3.40.50.720">
    <property type="entry name" value="NAD(P)-binding Rossmann-like Domain"/>
    <property type="match status" value="1"/>
</dbReference>
<dbReference type="Pfam" id="PF00724">
    <property type="entry name" value="Oxidored_FMN"/>
    <property type="match status" value="1"/>
</dbReference>
<name>A0ABU5XG33_9MYCO</name>
<dbReference type="InterPro" id="IPR036188">
    <property type="entry name" value="FAD/NAD-bd_sf"/>
</dbReference>
<evidence type="ECO:0000256" key="7">
    <source>
        <dbReference type="ARBA" id="ARBA00023002"/>
    </source>
</evidence>
<dbReference type="InterPro" id="IPR001155">
    <property type="entry name" value="OxRdtase_FMN_N"/>
</dbReference>
<dbReference type="SUPFAM" id="SSF51395">
    <property type="entry name" value="FMN-linked oxidoreductases"/>
    <property type="match status" value="1"/>
</dbReference>
<evidence type="ECO:0000256" key="9">
    <source>
        <dbReference type="ARBA" id="ARBA00023014"/>
    </source>
</evidence>
<keyword evidence="5" id="KW-0288">FMN</keyword>
<evidence type="ECO:0000256" key="4">
    <source>
        <dbReference type="ARBA" id="ARBA00022630"/>
    </source>
</evidence>
<dbReference type="Gene3D" id="3.20.20.70">
    <property type="entry name" value="Aldolase class I"/>
    <property type="match status" value="1"/>
</dbReference>
<keyword evidence="6" id="KW-0479">Metal-binding</keyword>
<dbReference type="SUPFAM" id="SSF51971">
    <property type="entry name" value="Nucleotide-binding domain"/>
    <property type="match status" value="1"/>
</dbReference>
<dbReference type="PANTHER" id="PTHR42917:SF2">
    <property type="entry name" value="2,4-DIENOYL-COA REDUCTASE [(2E)-ENOYL-COA-PRODUCING]"/>
    <property type="match status" value="1"/>
</dbReference>
<organism evidence="12 13">
    <name type="scientific">[Mycobacterium] crassicus</name>
    <dbReference type="NCBI Taxonomy" id="2872309"/>
    <lineage>
        <taxon>Bacteria</taxon>
        <taxon>Bacillati</taxon>
        <taxon>Actinomycetota</taxon>
        <taxon>Actinomycetes</taxon>
        <taxon>Mycobacteriales</taxon>
        <taxon>Mycobacteriaceae</taxon>
        <taxon>Mycolicibacter</taxon>
    </lineage>
</organism>
<comment type="cofactor">
    <cofactor evidence="2">
        <name>[4Fe-4S] cluster</name>
        <dbReference type="ChEBI" id="CHEBI:49883"/>
    </cofactor>
</comment>
<evidence type="ECO:0000256" key="6">
    <source>
        <dbReference type="ARBA" id="ARBA00022723"/>
    </source>
</evidence>
<evidence type="ECO:0000256" key="2">
    <source>
        <dbReference type="ARBA" id="ARBA00001966"/>
    </source>
</evidence>
<comment type="cofactor">
    <cofactor evidence="1">
        <name>FMN</name>
        <dbReference type="ChEBI" id="CHEBI:58210"/>
    </cofactor>
</comment>
<keyword evidence="9" id="KW-0411">Iron-sulfur</keyword>
<evidence type="ECO:0000256" key="5">
    <source>
        <dbReference type="ARBA" id="ARBA00022643"/>
    </source>
</evidence>
<dbReference type="InterPro" id="IPR023753">
    <property type="entry name" value="FAD/NAD-binding_dom"/>
</dbReference>
<evidence type="ECO:0000313" key="12">
    <source>
        <dbReference type="EMBL" id="MEB3021084.1"/>
    </source>
</evidence>
<dbReference type="SUPFAM" id="SSF51905">
    <property type="entry name" value="FAD/NAD(P)-binding domain"/>
    <property type="match status" value="1"/>
</dbReference>
<evidence type="ECO:0000256" key="8">
    <source>
        <dbReference type="ARBA" id="ARBA00023004"/>
    </source>
</evidence>
<dbReference type="EMBL" id="JAYJJR010000004">
    <property type="protein sequence ID" value="MEB3021084.1"/>
    <property type="molecule type" value="Genomic_DNA"/>
</dbReference>
<dbReference type="Proteomes" id="UP001299596">
    <property type="component" value="Unassembled WGS sequence"/>
</dbReference>
<reference evidence="12 13" key="1">
    <citation type="submission" date="2023-12" db="EMBL/GenBank/DDBJ databases">
        <title>Description of new species of Mycobacterium terrae complex isolated from sewage at the Sao Paulo Zoological Park Foundation in Brazil.</title>
        <authorList>
            <person name="Romagnoli C.L."/>
            <person name="Conceicao E.C."/>
            <person name="Machado E."/>
            <person name="Barreto L.B.P.F."/>
            <person name="Sharma A."/>
            <person name="Silva N.M."/>
            <person name="Marques L.E."/>
            <person name="Juliana M.A."/>
            <person name="Lourenco M.C.S."/>
            <person name="Digiampietri L.A."/>
            <person name="Suffys P.N."/>
            <person name="Viana-Niero C."/>
        </authorList>
    </citation>
    <scope>NUCLEOTIDE SEQUENCE [LARGE SCALE GENOMIC DNA]</scope>
    <source>
        <strain evidence="12 13">MYC098</strain>
    </source>
</reference>
<protein>
    <submittedName>
        <fullName evidence="12">NADPH-dependent 2,4-dienoyl-CoA reductase</fullName>
        <ecNumber evidence="12">1.3.1.34</ecNumber>
    </submittedName>
</protein>
<proteinExistence type="inferred from homology"/>
<dbReference type="PRINTS" id="PR00368">
    <property type="entry name" value="FADPNR"/>
</dbReference>
<dbReference type="GO" id="GO:0008670">
    <property type="term" value="F:2,4-dienoyl-CoA reductase (NADPH) activity"/>
    <property type="evidence" value="ECO:0007669"/>
    <property type="project" value="UniProtKB-EC"/>
</dbReference>
<dbReference type="InterPro" id="IPR013785">
    <property type="entry name" value="Aldolase_TIM"/>
</dbReference>
<keyword evidence="13" id="KW-1185">Reference proteome</keyword>
<keyword evidence="8" id="KW-0408">Iron</keyword>
<comment type="similarity">
    <text evidence="3">In the N-terminal section; belongs to the NADH:flavin oxidoreductase/NADH oxidase family.</text>
</comment>
<accession>A0ABU5XG33</accession>
<feature type="domain" description="NADH:flavin oxidoreductase/NADH oxidase N-terminal" evidence="10">
    <location>
        <begin position="12"/>
        <end position="336"/>
    </location>
</feature>
<gene>
    <name evidence="12" type="ORF">K6T79_08510</name>
</gene>
<dbReference type="EC" id="1.3.1.34" evidence="12"/>
<sequence length="680" mass="72992">MTGESTNPYPILLSPLDLGFTTLANRVVMGSMHTGLEDRAGDTGKLAEYFAARARGGVGLIITGGYAPNRSGWLLPFASAMTTTADARRHRRITSAVHDAGGKILLQVLHAGRYAYHPFSVSASAIKAPINPFRPRRLSARAIDSTIDDFARTASLARDAGYDGVEIMGSEGYLLNQFLAPRTNKRRDAWGGTAANRRRFPVEIVRRTREATGPDFIVCYRMSMADYVEEGQSWEEVLALATDVEAAGATMINSGFGWHEARVPTIVTSVPGSAFVDISSAVADHVTIPVVASNRINMPQNAEQVLVETSVQLISMARPMLADPDWVRKAADDRAEEINTCIACNQACLDHAFVHKKVSCLVNPRAGHETTLVLGPTRRSRRIAVVGAGPAGLSAAVSAAERGHHVTLFEANEFIGGQFDLAKRIPGKEEFAGTIRYYTAMLDKYAVTVRLGSRAHVDELTGFDEVVLATGVRPRIPQIPGIDHPMVLSYAEAITGRPVGPSVAVVGAGGIGFDVSEFLVVANPESSPTLNLKEWKAEWGAADPWDAPGALIPPDPSPPARQVYLLARTEGAQGRKLGKTSGWVHRASVKAKGVQQISGINYDLIDDDGLHISYGPKKSRPQVLAVDNVVICAGQESVRDLEDGLRMRGVKPHVIGGAALATELDAKRAIKQGTELAARL</sequence>
<evidence type="ECO:0000313" key="13">
    <source>
        <dbReference type="Proteomes" id="UP001299596"/>
    </source>
</evidence>
<dbReference type="Gene3D" id="3.50.50.60">
    <property type="entry name" value="FAD/NAD(P)-binding domain"/>
    <property type="match status" value="1"/>
</dbReference>
<feature type="domain" description="FAD/NAD(P)-binding" evidence="11">
    <location>
        <begin position="382"/>
        <end position="647"/>
    </location>
</feature>
<evidence type="ECO:0000256" key="3">
    <source>
        <dbReference type="ARBA" id="ARBA00011048"/>
    </source>
</evidence>
<evidence type="ECO:0000259" key="10">
    <source>
        <dbReference type="Pfam" id="PF00724"/>
    </source>
</evidence>
<dbReference type="Pfam" id="PF07992">
    <property type="entry name" value="Pyr_redox_2"/>
    <property type="match status" value="1"/>
</dbReference>
<evidence type="ECO:0000259" key="11">
    <source>
        <dbReference type="Pfam" id="PF07992"/>
    </source>
</evidence>
<evidence type="ECO:0000256" key="1">
    <source>
        <dbReference type="ARBA" id="ARBA00001917"/>
    </source>
</evidence>